<name>A0A507E616_9FUNG</name>
<dbReference type="GO" id="GO:0050660">
    <property type="term" value="F:flavin adenine dinucleotide binding"/>
    <property type="evidence" value="ECO:0007669"/>
    <property type="project" value="TreeGrafter"/>
</dbReference>
<comment type="cofactor">
    <cofactor evidence="1 6">
        <name>FAD</name>
        <dbReference type="ChEBI" id="CHEBI:57692"/>
    </cofactor>
</comment>
<dbReference type="EC" id="1.8.3.2" evidence="6"/>
<organism evidence="10 11">
    <name type="scientific">Powellomyces hirtus</name>
    <dbReference type="NCBI Taxonomy" id="109895"/>
    <lineage>
        <taxon>Eukaryota</taxon>
        <taxon>Fungi</taxon>
        <taxon>Fungi incertae sedis</taxon>
        <taxon>Chytridiomycota</taxon>
        <taxon>Chytridiomycota incertae sedis</taxon>
        <taxon>Chytridiomycetes</taxon>
        <taxon>Spizellomycetales</taxon>
        <taxon>Powellomycetaceae</taxon>
        <taxon>Powellomyces</taxon>
    </lineage>
</organism>
<evidence type="ECO:0000256" key="5">
    <source>
        <dbReference type="ARBA" id="ARBA00023157"/>
    </source>
</evidence>
<accession>A0A507E616</accession>
<comment type="catalytic activity">
    <reaction evidence="6">
        <text>2 R'C(R)SH + O2 = R'C(R)S-S(R)CR' + H2O2</text>
        <dbReference type="Rhea" id="RHEA:17357"/>
        <dbReference type="ChEBI" id="CHEBI:15379"/>
        <dbReference type="ChEBI" id="CHEBI:16240"/>
        <dbReference type="ChEBI" id="CHEBI:16520"/>
        <dbReference type="ChEBI" id="CHEBI:17412"/>
        <dbReference type="EC" id="1.8.3.2"/>
    </reaction>
</comment>
<dbReference type="Pfam" id="PF04777">
    <property type="entry name" value="Evr1_Alr"/>
    <property type="match status" value="1"/>
</dbReference>
<evidence type="ECO:0000256" key="1">
    <source>
        <dbReference type="ARBA" id="ARBA00001974"/>
    </source>
</evidence>
<reference evidence="10 11" key="1">
    <citation type="journal article" date="2019" name="Sci. Rep.">
        <title>Comparative genomics of chytrid fungi reveal insights into the obligate biotrophic and pathogenic lifestyle of Synchytrium endobioticum.</title>
        <authorList>
            <person name="van de Vossenberg B.T.L.H."/>
            <person name="Warris S."/>
            <person name="Nguyen H.D.T."/>
            <person name="van Gent-Pelzer M.P.E."/>
            <person name="Joly D.L."/>
            <person name="van de Geest H.C."/>
            <person name="Bonants P.J.M."/>
            <person name="Smith D.S."/>
            <person name="Levesque C.A."/>
            <person name="van der Lee T.A.J."/>
        </authorList>
    </citation>
    <scope>NUCLEOTIDE SEQUENCE [LARGE SCALE GENOMIC DNA]</scope>
    <source>
        <strain evidence="10 11">CBS 809.83</strain>
    </source>
</reference>
<keyword evidence="4 6" id="KW-0560">Oxidoreductase</keyword>
<feature type="chain" id="PRO_5021421390" description="Sulfhydryl oxidase" evidence="8">
    <location>
        <begin position="26"/>
        <end position="228"/>
    </location>
</feature>
<dbReference type="SUPFAM" id="SSF69000">
    <property type="entry name" value="FAD-dependent thiol oxidase"/>
    <property type="match status" value="1"/>
</dbReference>
<comment type="caution">
    <text evidence="10">The sequence shown here is derived from an EMBL/GenBank/DDBJ whole genome shotgun (WGS) entry which is preliminary data.</text>
</comment>
<dbReference type="PANTHER" id="PTHR12645">
    <property type="entry name" value="ALR/ERV"/>
    <property type="match status" value="1"/>
</dbReference>
<evidence type="ECO:0000256" key="2">
    <source>
        <dbReference type="ARBA" id="ARBA00022630"/>
    </source>
</evidence>
<proteinExistence type="predicted"/>
<dbReference type="Proteomes" id="UP000318582">
    <property type="component" value="Unassembled WGS sequence"/>
</dbReference>
<dbReference type="AlphaFoldDB" id="A0A507E616"/>
<dbReference type="GO" id="GO:0016971">
    <property type="term" value="F:flavin-dependent sulfhydryl oxidase activity"/>
    <property type="evidence" value="ECO:0007669"/>
    <property type="project" value="InterPro"/>
</dbReference>
<feature type="domain" description="ERV/ALR sulfhydryl oxidase" evidence="9">
    <location>
        <begin position="97"/>
        <end position="197"/>
    </location>
</feature>
<evidence type="ECO:0000313" key="11">
    <source>
        <dbReference type="Proteomes" id="UP000318582"/>
    </source>
</evidence>
<dbReference type="PANTHER" id="PTHR12645:SF1">
    <property type="entry name" value="FAD-LINKED SULFHYDRYL OXIDASE ERV2"/>
    <property type="match status" value="1"/>
</dbReference>
<keyword evidence="8" id="KW-0732">Signal</keyword>
<evidence type="ECO:0000259" key="9">
    <source>
        <dbReference type="PROSITE" id="PS51324"/>
    </source>
</evidence>
<feature type="compositionally biased region" description="Low complexity" evidence="7">
    <location>
        <begin position="206"/>
        <end position="228"/>
    </location>
</feature>
<protein>
    <recommendedName>
        <fullName evidence="6">Sulfhydryl oxidase</fullName>
        <ecNumber evidence="6">1.8.3.2</ecNumber>
    </recommendedName>
</protein>
<keyword evidence="11" id="KW-1185">Reference proteome</keyword>
<keyword evidence="2 6" id="KW-0285">Flavoprotein</keyword>
<dbReference type="InterPro" id="IPR017905">
    <property type="entry name" value="ERV/ALR_sulphydryl_oxidase"/>
</dbReference>
<feature type="signal peptide" evidence="8">
    <location>
        <begin position="1"/>
        <end position="25"/>
    </location>
</feature>
<evidence type="ECO:0000256" key="7">
    <source>
        <dbReference type="SAM" id="MobiDB-lite"/>
    </source>
</evidence>
<evidence type="ECO:0000256" key="4">
    <source>
        <dbReference type="ARBA" id="ARBA00023002"/>
    </source>
</evidence>
<dbReference type="GO" id="GO:0005739">
    <property type="term" value="C:mitochondrion"/>
    <property type="evidence" value="ECO:0007669"/>
    <property type="project" value="TreeGrafter"/>
</dbReference>
<gene>
    <name evidence="10" type="ORF">PhCBS80983_g02917</name>
</gene>
<evidence type="ECO:0000313" key="10">
    <source>
        <dbReference type="EMBL" id="TPX58735.1"/>
    </source>
</evidence>
<dbReference type="FunFam" id="1.20.120.310:FF:000002">
    <property type="entry name" value="Sulfhydryl oxidase"/>
    <property type="match status" value="1"/>
</dbReference>
<dbReference type="PROSITE" id="PS51324">
    <property type="entry name" value="ERV_ALR"/>
    <property type="match status" value="1"/>
</dbReference>
<keyword evidence="5" id="KW-1015">Disulfide bond</keyword>
<evidence type="ECO:0000256" key="8">
    <source>
        <dbReference type="SAM" id="SignalP"/>
    </source>
</evidence>
<dbReference type="Gene3D" id="1.20.120.310">
    <property type="entry name" value="ERV/ALR sulfhydryl oxidase domain"/>
    <property type="match status" value="1"/>
</dbReference>
<evidence type="ECO:0000256" key="6">
    <source>
        <dbReference type="RuleBase" id="RU371123"/>
    </source>
</evidence>
<dbReference type="InterPro" id="IPR036774">
    <property type="entry name" value="ERV/ALR_sulphydryl_oxid_sf"/>
</dbReference>
<dbReference type="STRING" id="109895.A0A507E616"/>
<keyword evidence="3 6" id="KW-0274">FAD</keyword>
<feature type="region of interest" description="Disordered" evidence="7">
    <location>
        <begin position="205"/>
        <end position="228"/>
    </location>
</feature>
<dbReference type="EMBL" id="QEAQ01000033">
    <property type="protein sequence ID" value="TPX58735.1"/>
    <property type="molecule type" value="Genomic_DNA"/>
</dbReference>
<dbReference type="InterPro" id="IPR039799">
    <property type="entry name" value="ALR/ERV"/>
</dbReference>
<evidence type="ECO:0000256" key="3">
    <source>
        <dbReference type="ARBA" id="ARBA00022827"/>
    </source>
</evidence>
<sequence length="228" mass="24103">MTSIQAKALFALALLVVALLTLGLAHTSSFSPRTITHHTNTAAEPLSTLPQSSSFSSVPSSFSAPAGGIGIGTGTGTGTAGLKAGKPGDVVMSKMGNETLKAELGRSAWRVLHTMAGKFPTEPNLDEQQAMQDFIYLFARLYPCGDCARHFKTVLEGHPPIVTSRTTITQWACDVHNVVNKRLHKPIFDCAKVLELWKCGCAEDASGTNSSVSTTSSSPTSHPTTISM</sequence>